<organism evidence="2 3">
    <name type="scientific">Pseudogemmatithrix spongiicola</name>
    <dbReference type="NCBI Taxonomy" id="3062599"/>
    <lineage>
        <taxon>Bacteria</taxon>
        <taxon>Pseudomonadati</taxon>
        <taxon>Gemmatimonadota</taxon>
        <taxon>Gemmatimonadia</taxon>
        <taxon>Gemmatimonadales</taxon>
        <taxon>Gemmatimonadaceae</taxon>
        <taxon>Pseudogemmatithrix</taxon>
    </lineage>
</organism>
<dbReference type="PANTHER" id="PTHR36456:SF1">
    <property type="entry name" value="UPF0232 PROTEIN SCO3875"/>
    <property type="match status" value="1"/>
</dbReference>
<evidence type="ECO:0000313" key="3">
    <source>
        <dbReference type="Proteomes" id="UP001229955"/>
    </source>
</evidence>
<proteinExistence type="predicted"/>
<keyword evidence="3" id="KW-1185">Reference proteome</keyword>
<dbReference type="EMBL" id="CP130613">
    <property type="protein sequence ID" value="WKW14265.1"/>
    <property type="molecule type" value="Genomic_DNA"/>
</dbReference>
<dbReference type="PANTHER" id="PTHR36456">
    <property type="entry name" value="UPF0232 PROTEIN SCO3875"/>
    <property type="match status" value="1"/>
</dbReference>
<accession>A0AA49Q7N5</accession>
<evidence type="ECO:0000313" key="2">
    <source>
        <dbReference type="EMBL" id="WKW14265.1"/>
    </source>
</evidence>
<accession>A0AA49Q4L5</accession>
<name>A0AA49Q7N5_9BACT</name>
<dbReference type="EMBL" id="CP130612">
    <property type="protein sequence ID" value="WKW11355.1"/>
    <property type="molecule type" value="Genomic_DNA"/>
</dbReference>
<sequence>MTYYDDSRAGGRSGRNAPRPIAEMLAEALRESGLDDDVHRAQVLELWPRLVGTQIAKVTQARLIAEDGTMVVGVKTHAWMQELAMMERSLVAKLNAATGDTGVKKIRWELLQEPGPGRAP</sequence>
<dbReference type="Proteomes" id="UP001229955">
    <property type="component" value="Chromosome"/>
</dbReference>
<dbReference type="RefSeq" id="WP_367887054.1">
    <property type="nucleotide sequence ID" value="NZ_CP130612.1"/>
</dbReference>
<protein>
    <submittedName>
        <fullName evidence="2">DUF721 domain-containing protein</fullName>
    </submittedName>
</protein>
<evidence type="ECO:0000313" key="1">
    <source>
        <dbReference type="EMBL" id="WKW11355.1"/>
    </source>
</evidence>
<dbReference type="KEGG" id="pspc:Strain318_000598"/>
<dbReference type="InterPro" id="IPR007922">
    <property type="entry name" value="DciA-like"/>
</dbReference>
<dbReference type="Pfam" id="PF05258">
    <property type="entry name" value="DciA"/>
    <property type="match status" value="1"/>
</dbReference>
<gene>
    <name evidence="1" type="ORF">Strain138_000598</name>
    <name evidence="2" type="ORF">Strain318_000598</name>
</gene>
<reference evidence="2" key="1">
    <citation type="submission" date="2023-07" db="EMBL/GenBank/DDBJ databases">
        <authorList>
            <person name="Haufschild T."/>
            <person name="Kallscheuer N."/>
            <person name="Hammer J."/>
            <person name="Kohn T."/>
            <person name="Kabuu M."/>
            <person name="Jogler M."/>
            <person name="Wohfarth N."/>
            <person name="Heuer A."/>
            <person name="Rohde M."/>
            <person name="van Teeseling M.C.F."/>
            <person name="Jogler C."/>
        </authorList>
    </citation>
    <scope>NUCLEOTIDE SEQUENCE</scope>
    <source>
        <strain evidence="1">Strain 138</strain>
        <strain evidence="2">Strain 318</strain>
    </source>
</reference>
<dbReference type="AlphaFoldDB" id="A0AA49Q7N5"/>